<feature type="transmembrane region" description="Helical" evidence="2">
    <location>
        <begin position="6"/>
        <end position="25"/>
    </location>
</feature>
<feature type="region of interest" description="Disordered" evidence="1">
    <location>
        <begin position="90"/>
        <end position="138"/>
    </location>
</feature>
<name>A0ABY6G9W9_9BURK</name>
<dbReference type="RefSeq" id="WP_231042424.1">
    <property type="nucleotide sequence ID" value="NZ_CP106881.1"/>
</dbReference>
<evidence type="ECO:0000313" key="4">
    <source>
        <dbReference type="EMBL" id="UYG51653.1"/>
    </source>
</evidence>
<sequence length="439" mass="46356">MSTLQISLAILGVVLLALIVAYNSWSARRNAPKRAQPEEDESGLPGHHQPYNLTERHEPALDLSHGGQQPEPVGPQVMPLAQAQVHDYAPVPAPVPAPAARQEPALDGAPAPHGGAPHGGAPHGAAPVDEASNGGLSDAALAHGIPAAAPAEAAQATPAPAPIPPERRPSLDALIDAIAPIQPEHVIPGEGALQVQPTTRRAGSKPFRIEGLNQTTRQWEPLQAGSRYTAFQAGVQLANRVGALNEIEFSEFAAKAQAFADAVSGSVDLPDMLQEVARARELDQFASEHDAQLTFMLRARQAAWSPGYVMQNAARLGFVPLSMPGRMALPSAAGGQPLLVLSFDAQAAMAEDLDQSAILEVLLSLDVPQVHRSEQPFTRLREVADGLCHAMEGVLCDQNGHPLPASVVDPIAADLEHLYDQLDSRELSAGSMLARRLFS</sequence>
<feature type="compositionally biased region" description="Low complexity" evidence="1">
    <location>
        <begin position="148"/>
        <end position="158"/>
    </location>
</feature>
<organism evidence="4 5">
    <name type="scientific">Comamonas endophytica</name>
    <dbReference type="NCBI Taxonomy" id="2949090"/>
    <lineage>
        <taxon>Bacteria</taxon>
        <taxon>Pseudomonadati</taxon>
        <taxon>Pseudomonadota</taxon>
        <taxon>Betaproteobacteria</taxon>
        <taxon>Burkholderiales</taxon>
        <taxon>Comamonadaceae</taxon>
        <taxon>Comamonas</taxon>
    </lineage>
</organism>
<accession>A0ABY6G9W9</accession>
<feature type="domain" description="ZipA C-terminal FtsZ-binding" evidence="3">
    <location>
        <begin position="289"/>
        <end position="415"/>
    </location>
</feature>
<reference evidence="4" key="1">
    <citation type="submission" date="2022-09" db="EMBL/GenBank/DDBJ databases">
        <title>The complete genome of Acidovorax sp. 5MLIR.</title>
        <authorList>
            <person name="Liu L."/>
            <person name="Yue J."/>
            <person name="Yang F."/>
            <person name="Yuan J."/>
            <person name="Li L."/>
        </authorList>
    </citation>
    <scope>NUCLEOTIDE SEQUENCE</scope>
    <source>
        <strain evidence="4">5MLIR</strain>
    </source>
</reference>
<keyword evidence="4" id="KW-0131">Cell cycle</keyword>
<evidence type="ECO:0000256" key="2">
    <source>
        <dbReference type="SAM" id="Phobius"/>
    </source>
</evidence>
<dbReference type="Proteomes" id="UP001162800">
    <property type="component" value="Chromosome"/>
</dbReference>
<dbReference type="SMART" id="SM00771">
    <property type="entry name" value="ZipA_C"/>
    <property type="match status" value="1"/>
</dbReference>
<keyword evidence="2" id="KW-0812">Transmembrane</keyword>
<protein>
    <submittedName>
        <fullName evidence="4">Cell division protein FtsZ</fullName>
    </submittedName>
</protein>
<feature type="region of interest" description="Disordered" evidence="1">
    <location>
        <begin position="148"/>
        <end position="167"/>
    </location>
</feature>
<dbReference type="EMBL" id="CP106881">
    <property type="protein sequence ID" value="UYG51653.1"/>
    <property type="molecule type" value="Genomic_DNA"/>
</dbReference>
<dbReference type="SUPFAM" id="SSF64383">
    <property type="entry name" value="Cell-division protein ZipA, C-terminal domain"/>
    <property type="match status" value="1"/>
</dbReference>
<evidence type="ECO:0000313" key="5">
    <source>
        <dbReference type="Proteomes" id="UP001162800"/>
    </source>
</evidence>
<keyword evidence="2" id="KW-0472">Membrane</keyword>
<keyword evidence="4" id="KW-0132">Cell division</keyword>
<keyword evidence="5" id="KW-1185">Reference proteome</keyword>
<evidence type="ECO:0000256" key="1">
    <source>
        <dbReference type="SAM" id="MobiDB-lite"/>
    </source>
</evidence>
<evidence type="ECO:0000259" key="3">
    <source>
        <dbReference type="SMART" id="SM00771"/>
    </source>
</evidence>
<gene>
    <name evidence="4" type="ORF">M9799_16635</name>
</gene>
<dbReference type="InterPro" id="IPR007449">
    <property type="entry name" value="ZipA_FtsZ-bd_C"/>
</dbReference>
<dbReference type="GO" id="GO:0051301">
    <property type="term" value="P:cell division"/>
    <property type="evidence" value="ECO:0007669"/>
    <property type="project" value="UniProtKB-KW"/>
</dbReference>
<keyword evidence="2" id="KW-1133">Transmembrane helix</keyword>
<dbReference type="InterPro" id="IPR036765">
    <property type="entry name" value="ZipA_FtsZ-bd_C_sf"/>
</dbReference>
<feature type="region of interest" description="Disordered" evidence="1">
    <location>
        <begin position="28"/>
        <end position="55"/>
    </location>
</feature>
<proteinExistence type="predicted"/>